<reference evidence="2 3" key="1">
    <citation type="submission" date="2021-04" db="EMBL/GenBank/DDBJ databases">
        <authorList>
            <person name="Rodrigo-Torres L."/>
            <person name="Arahal R. D."/>
            <person name="Lucena T."/>
        </authorList>
    </citation>
    <scope>NUCLEOTIDE SEQUENCE [LARGE SCALE GENOMIC DNA]</scope>
    <source>
        <strain evidence="2 3">CECT 9623</strain>
    </source>
</reference>
<comment type="caution">
    <text evidence="2">The sequence shown here is derived from an EMBL/GenBank/DDBJ whole genome shotgun (WGS) entry which is preliminary data.</text>
</comment>
<dbReference type="RefSeq" id="WP_215232080.1">
    <property type="nucleotide sequence ID" value="NZ_CAJRAU010000001.1"/>
</dbReference>
<evidence type="ECO:0000256" key="1">
    <source>
        <dbReference type="SAM" id="MobiDB-lite"/>
    </source>
</evidence>
<dbReference type="EMBL" id="CAJRAU010000001">
    <property type="protein sequence ID" value="CAG5067953.1"/>
    <property type="molecule type" value="Genomic_DNA"/>
</dbReference>
<keyword evidence="3" id="KW-1185">Reference proteome</keyword>
<organism evidence="2 3">
    <name type="scientific">Dyadobacter linearis</name>
    <dbReference type="NCBI Taxonomy" id="2823330"/>
    <lineage>
        <taxon>Bacteria</taxon>
        <taxon>Pseudomonadati</taxon>
        <taxon>Bacteroidota</taxon>
        <taxon>Cytophagia</taxon>
        <taxon>Cytophagales</taxon>
        <taxon>Spirosomataceae</taxon>
        <taxon>Dyadobacter</taxon>
    </lineage>
</organism>
<gene>
    <name evidence="2" type="ORF">DYBT9623_00681</name>
</gene>
<dbReference type="Proteomes" id="UP000679725">
    <property type="component" value="Unassembled WGS sequence"/>
</dbReference>
<name>A0ABM8UKF8_9BACT</name>
<accession>A0ABM8UKF8</accession>
<evidence type="ECO:0008006" key="4">
    <source>
        <dbReference type="Google" id="ProtNLM"/>
    </source>
</evidence>
<evidence type="ECO:0000313" key="3">
    <source>
        <dbReference type="Proteomes" id="UP000679725"/>
    </source>
</evidence>
<protein>
    <recommendedName>
        <fullName evidence="4">Transcriptional regulator</fullName>
    </recommendedName>
</protein>
<evidence type="ECO:0000313" key="2">
    <source>
        <dbReference type="EMBL" id="CAG5067953.1"/>
    </source>
</evidence>
<proteinExistence type="predicted"/>
<feature type="region of interest" description="Disordered" evidence="1">
    <location>
        <begin position="107"/>
        <end position="127"/>
    </location>
</feature>
<sequence>MKSRLAKALRHLSISIDPESGKLRELPEGFYEIAKRISHRDYCTVYIALMRHPEISSEWILRGKGPMLIEDNQQAAEIRNLLSKVVELEKKLSREVSINNRLINRLATPSPKKKKGKDSEDDDIIKD</sequence>